<proteinExistence type="predicted"/>
<dbReference type="KEGG" id="sli:Slin_5682"/>
<reference evidence="3 4" key="1">
    <citation type="journal article" date="2010" name="Stand. Genomic Sci.">
        <title>Complete genome sequence of Spirosoma linguale type strain (1).</title>
        <authorList>
            <person name="Lail K."/>
            <person name="Sikorski J."/>
            <person name="Saunders E."/>
            <person name="Lapidus A."/>
            <person name="Glavina Del Rio T."/>
            <person name="Copeland A."/>
            <person name="Tice H."/>
            <person name="Cheng J.-F."/>
            <person name="Lucas S."/>
            <person name="Nolan M."/>
            <person name="Bruce D."/>
            <person name="Goodwin L."/>
            <person name="Pitluck S."/>
            <person name="Ivanova N."/>
            <person name="Mavromatis K."/>
            <person name="Ovchinnikova G."/>
            <person name="Pati A."/>
            <person name="Chen A."/>
            <person name="Palaniappan K."/>
            <person name="Land M."/>
            <person name="Hauser L."/>
            <person name="Chang Y.-J."/>
            <person name="Jeffries C.D."/>
            <person name="Chain P."/>
            <person name="Brettin T."/>
            <person name="Detter J.C."/>
            <person name="Schuetze A."/>
            <person name="Rohde M."/>
            <person name="Tindall B.J."/>
            <person name="Goeker M."/>
            <person name="Bristow J."/>
            <person name="Eisen J.A."/>
            <person name="Markowitz V."/>
            <person name="Hugenholtz P."/>
            <person name="Kyrpides N.C."/>
            <person name="Klenk H.-P."/>
            <person name="Chen F."/>
        </authorList>
    </citation>
    <scope>NUCLEOTIDE SEQUENCE [LARGE SCALE GENOMIC DNA]</scope>
    <source>
        <strain evidence="4">ATCC 33905 / DSM 74 / LMG 10896 / Claus 1</strain>
    </source>
</reference>
<feature type="transmembrane region" description="Helical" evidence="2">
    <location>
        <begin position="57"/>
        <end position="75"/>
    </location>
</feature>
<protein>
    <submittedName>
        <fullName evidence="3">Uncharacterized protein</fullName>
    </submittedName>
</protein>
<accession>D2QS65</accession>
<keyword evidence="4" id="KW-1185">Reference proteome</keyword>
<dbReference type="EMBL" id="CP001769">
    <property type="protein sequence ID" value="ADB41647.1"/>
    <property type="molecule type" value="Genomic_DNA"/>
</dbReference>
<evidence type="ECO:0000313" key="3">
    <source>
        <dbReference type="EMBL" id="ADB41647.1"/>
    </source>
</evidence>
<organism evidence="3 4">
    <name type="scientific">Spirosoma linguale (strain ATCC 33905 / DSM 74 / LMG 10896 / Claus 1)</name>
    <dbReference type="NCBI Taxonomy" id="504472"/>
    <lineage>
        <taxon>Bacteria</taxon>
        <taxon>Pseudomonadati</taxon>
        <taxon>Bacteroidota</taxon>
        <taxon>Cytophagia</taxon>
        <taxon>Cytophagales</taxon>
        <taxon>Cytophagaceae</taxon>
        <taxon>Spirosoma</taxon>
    </lineage>
</organism>
<dbReference type="RefSeq" id="WP_012930140.1">
    <property type="nucleotide sequence ID" value="NC_013730.1"/>
</dbReference>
<keyword evidence="2" id="KW-0472">Membrane</keyword>
<dbReference type="AlphaFoldDB" id="D2QS65"/>
<dbReference type="HOGENOM" id="CLU_905866_0_0_10"/>
<name>D2QS65_SPILD</name>
<evidence type="ECO:0000256" key="1">
    <source>
        <dbReference type="SAM" id="MobiDB-lite"/>
    </source>
</evidence>
<feature type="region of interest" description="Disordered" evidence="1">
    <location>
        <begin position="129"/>
        <end position="158"/>
    </location>
</feature>
<feature type="region of interest" description="Disordered" evidence="1">
    <location>
        <begin position="94"/>
        <end position="113"/>
    </location>
</feature>
<dbReference type="eggNOG" id="ENOG5033M5C">
    <property type="taxonomic scope" value="Bacteria"/>
</dbReference>
<evidence type="ECO:0000256" key="2">
    <source>
        <dbReference type="SAM" id="Phobius"/>
    </source>
</evidence>
<keyword evidence="2" id="KW-1133">Transmembrane helix</keyword>
<dbReference type="Proteomes" id="UP000002028">
    <property type="component" value="Chromosome"/>
</dbReference>
<dbReference type="STRING" id="504472.Slin_5682"/>
<gene>
    <name evidence="3" type="ordered locus">Slin_5682</name>
</gene>
<keyword evidence="2" id="KW-0812">Transmembrane</keyword>
<sequence>MKKHTEKPPVDDLFARKLGNMSLPPSADGFARLQARMNQQKPEPRLVFWRNPIVQPYMAAAACLALVCLFGWLYWPSGPDSKPGHNELAVNKKSAEQKGVQAQHASANQPETKKVVEAPAGLESITNSEQVASTNKAVKEKRENLVSRTPQGANAADIELSGMKQIESEPVIAQTKTVENRGNVTNPVSINVTPMETAKADHVAEVKAVAKPAPSVERVLEVTIAEPQTLLAARQEAKAIVEEKAVIAQNDKAEKETKASLWQQVKRIKQGEIFARQDDITNEDRSLLGRAYSGLKHSLDKEKAAKQ</sequence>
<evidence type="ECO:0000313" key="4">
    <source>
        <dbReference type="Proteomes" id="UP000002028"/>
    </source>
</evidence>